<evidence type="ECO:0000256" key="2">
    <source>
        <dbReference type="ARBA" id="ARBA00008974"/>
    </source>
</evidence>
<accession>A0ABD3ER03</accession>
<dbReference type="PIRSF" id="PIRSF002744">
    <property type="entry name" value="Pur-cyt_permease"/>
    <property type="match status" value="1"/>
</dbReference>
<feature type="transmembrane region" description="Helical" evidence="8">
    <location>
        <begin position="206"/>
        <end position="226"/>
    </location>
</feature>
<dbReference type="InterPro" id="IPR026030">
    <property type="entry name" value="Pur-cyt_permease_Fcy2/21/22"/>
</dbReference>
<evidence type="ECO:0000256" key="1">
    <source>
        <dbReference type="ARBA" id="ARBA00004141"/>
    </source>
</evidence>
<dbReference type="AlphaFoldDB" id="A0ABD3ER03"/>
<evidence type="ECO:0000256" key="3">
    <source>
        <dbReference type="ARBA" id="ARBA00022448"/>
    </source>
</evidence>
<dbReference type="GO" id="GO:0016020">
    <property type="term" value="C:membrane"/>
    <property type="evidence" value="ECO:0007669"/>
    <property type="project" value="UniProtKB-SubCell"/>
</dbReference>
<feature type="transmembrane region" description="Helical" evidence="8">
    <location>
        <begin position="148"/>
        <end position="165"/>
    </location>
</feature>
<gene>
    <name evidence="9" type="ORF">V7S43_018218</name>
</gene>
<comment type="subcellular location">
    <subcellularLocation>
        <location evidence="1">Membrane</location>
        <topology evidence="1">Multi-pass membrane protein</topology>
    </subcellularLocation>
</comment>
<feature type="transmembrane region" description="Helical" evidence="8">
    <location>
        <begin position="347"/>
        <end position="370"/>
    </location>
</feature>
<keyword evidence="6 8" id="KW-1133">Transmembrane helix</keyword>
<keyword evidence="3" id="KW-0813">Transport</keyword>
<feature type="transmembrane region" description="Helical" evidence="8">
    <location>
        <begin position="477"/>
        <end position="496"/>
    </location>
</feature>
<evidence type="ECO:0000313" key="9">
    <source>
        <dbReference type="EMBL" id="KAL3656878.1"/>
    </source>
</evidence>
<evidence type="ECO:0000256" key="5">
    <source>
        <dbReference type="ARBA" id="ARBA00022692"/>
    </source>
</evidence>
<evidence type="ECO:0000256" key="7">
    <source>
        <dbReference type="ARBA" id="ARBA00023136"/>
    </source>
</evidence>
<dbReference type="Proteomes" id="UP001632037">
    <property type="component" value="Unassembled WGS sequence"/>
</dbReference>
<keyword evidence="4" id="KW-0597">Phosphoprotein</keyword>
<proteinExistence type="inferred from homology"/>
<keyword evidence="5 8" id="KW-0812">Transmembrane</keyword>
<dbReference type="PANTHER" id="PTHR31806:SF1">
    <property type="entry name" value="PURINE-CYTOSINE PERMEASE FCY2-RELATED"/>
    <property type="match status" value="1"/>
</dbReference>
<feature type="transmembrane region" description="Helical" evidence="8">
    <location>
        <begin position="516"/>
        <end position="535"/>
    </location>
</feature>
<feature type="transmembrane region" description="Helical" evidence="8">
    <location>
        <begin position="311"/>
        <end position="335"/>
    </location>
</feature>
<evidence type="ECO:0000313" key="10">
    <source>
        <dbReference type="Proteomes" id="UP001632037"/>
    </source>
</evidence>
<evidence type="ECO:0008006" key="11">
    <source>
        <dbReference type="Google" id="ProtNLM"/>
    </source>
</evidence>
<organism evidence="9 10">
    <name type="scientific">Phytophthora oleae</name>
    <dbReference type="NCBI Taxonomy" id="2107226"/>
    <lineage>
        <taxon>Eukaryota</taxon>
        <taxon>Sar</taxon>
        <taxon>Stramenopiles</taxon>
        <taxon>Oomycota</taxon>
        <taxon>Peronosporomycetes</taxon>
        <taxon>Peronosporales</taxon>
        <taxon>Peronosporaceae</taxon>
        <taxon>Phytophthora</taxon>
    </lineage>
</organism>
<keyword evidence="10" id="KW-1185">Reference proteome</keyword>
<sequence>MPRLAHFNRAARHTAGRPVHSPVHSACTPKRRLYSTSRSSASPALGSVKEFAFLLCSHRAHCWFHPLSFVMPHTQELDLEKNSANSYVQFDTDVPVEYENGDTWYARAQRWAEKNYMEPRSIERVPEDERHDTSIINVCTMWLSPNMVMGHFAVGILGKAIYGMGVVDSMLVILFANLLGVLPVCFFSCFGPVFGLRQMILGRFWFGSYGIRVVSAIACVSGLGWATVNVIVGAELIYAVNTDVPGWAGIIIIAFCTFLITLFGYKVVHYYERYSWIPNFIVYLILLGTFIHSGAYVHIPMGTGSAEVSGVLSFFSVVFGTAISWSSMAADYTVYHPPTDSKRKIFLATWLGLIFPSVFTEWISVIVMSATGLDPDATDNIYLNGYNDSGAGGLIGAVLIPHLGDFGRFCLVIMALSTVANNCPNVYSFTLNVKVIGRWTRVVPRFIWALIGAIVYAVIAIEGYAHFESVLNNFMNFIAYWATIYVSVALTDHFVFRRGFSGYNVDDYDTKSKLPIGFAAIFSFLCGCAGVALGMSQTWFAGPLASHGDIGFELGCIFTVVAMLISRPLELHFFKR</sequence>
<evidence type="ECO:0000256" key="4">
    <source>
        <dbReference type="ARBA" id="ARBA00022553"/>
    </source>
</evidence>
<dbReference type="FunFam" id="1.10.4160.10:FF:000002">
    <property type="entry name" value="Purine-cytosine permease fcyB"/>
    <property type="match status" value="1"/>
</dbReference>
<comment type="similarity">
    <text evidence="2">Belongs to the purine-cytosine permease (2.A.39) family.</text>
</comment>
<reference evidence="9 10" key="1">
    <citation type="submission" date="2024-09" db="EMBL/GenBank/DDBJ databases">
        <title>Genome sequencing and assembly of Phytophthora oleae, isolate VK10A, causative agent of rot of olive drupes.</title>
        <authorList>
            <person name="Conti Taguali S."/>
            <person name="Riolo M."/>
            <person name="La Spada F."/>
            <person name="Cacciola S.O."/>
            <person name="Dionisio G."/>
        </authorList>
    </citation>
    <scope>NUCLEOTIDE SEQUENCE [LARGE SCALE GENOMIC DNA]</scope>
    <source>
        <strain evidence="9 10">VK10A</strain>
    </source>
</reference>
<dbReference type="EMBL" id="JBIMZQ010000072">
    <property type="protein sequence ID" value="KAL3656878.1"/>
    <property type="molecule type" value="Genomic_DNA"/>
</dbReference>
<dbReference type="CDD" id="cd11484">
    <property type="entry name" value="SLC-NCS1sbd_CobB-like"/>
    <property type="match status" value="1"/>
</dbReference>
<dbReference type="Gene3D" id="1.10.4160.10">
    <property type="entry name" value="Hydantoin permease"/>
    <property type="match status" value="1"/>
</dbReference>
<dbReference type="GO" id="GO:0015851">
    <property type="term" value="P:nucleobase transport"/>
    <property type="evidence" value="ECO:0007669"/>
    <property type="project" value="UniProtKB-ARBA"/>
</dbReference>
<feature type="transmembrane region" description="Helical" evidence="8">
    <location>
        <begin position="171"/>
        <end position="194"/>
    </location>
</feature>
<dbReference type="InterPro" id="IPR001248">
    <property type="entry name" value="Pur-cyt_permease"/>
</dbReference>
<feature type="transmembrane region" description="Helical" evidence="8">
    <location>
        <begin position="446"/>
        <end position="465"/>
    </location>
</feature>
<keyword evidence="7 8" id="KW-0472">Membrane</keyword>
<dbReference type="PANTHER" id="PTHR31806">
    <property type="entry name" value="PURINE-CYTOSINE PERMEASE FCY2-RELATED"/>
    <property type="match status" value="1"/>
</dbReference>
<comment type="caution">
    <text evidence="9">The sequence shown here is derived from an EMBL/GenBank/DDBJ whole genome shotgun (WGS) entry which is preliminary data.</text>
</comment>
<protein>
    <recommendedName>
        <fullName evidence="11">Purine-cytosine permease</fullName>
    </recommendedName>
</protein>
<feature type="transmembrane region" description="Helical" evidence="8">
    <location>
        <begin position="280"/>
        <end position="299"/>
    </location>
</feature>
<evidence type="ECO:0000256" key="6">
    <source>
        <dbReference type="ARBA" id="ARBA00022989"/>
    </source>
</evidence>
<feature type="transmembrane region" description="Helical" evidence="8">
    <location>
        <begin position="550"/>
        <end position="569"/>
    </location>
</feature>
<feature type="transmembrane region" description="Helical" evidence="8">
    <location>
        <begin position="246"/>
        <end position="268"/>
    </location>
</feature>
<dbReference type="Pfam" id="PF02133">
    <property type="entry name" value="Transp_cyt_pur"/>
    <property type="match status" value="1"/>
</dbReference>
<name>A0ABD3ER03_9STRA</name>
<feature type="transmembrane region" description="Helical" evidence="8">
    <location>
        <begin position="390"/>
        <end position="411"/>
    </location>
</feature>
<evidence type="ECO:0000256" key="8">
    <source>
        <dbReference type="SAM" id="Phobius"/>
    </source>
</evidence>